<proteinExistence type="inferred from homology"/>
<name>A0A6G9XPS2_NOCBR</name>
<dbReference type="PANTHER" id="PTHR28259">
    <property type="entry name" value="FLUORIDE EXPORT PROTEIN 1-RELATED"/>
    <property type="match status" value="1"/>
</dbReference>
<evidence type="ECO:0000256" key="4">
    <source>
        <dbReference type="ARBA" id="ARBA00022989"/>
    </source>
</evidence>
<evidence type="ECO:0000256" key="3">
    <source>
        <dbReference type="ARBA" id="ARBA00022692"/>
    </source>
</evidence>
<keyword evidence="3 10" id="KW-0812">Transmembrane</keyword>
<evidence type="ECO:0000256" key="9">
    <source>
        <dbReference type="ARBA" id="ARBA00049940"/>
    </source>
</evidence>
<dbReference type="GO" id="GO:0046872">
    <property type="term" value="F:metal ion binding"/>
    <property type="evidence" value="ECO:0007669"/>
    <property type="project" value="UniProtKB-KW"/>
</dbReference>
<evidence type="ECO:0000256" key="10">
    <source>
        <dbReference type="HAMAP-Rule" id="MF_00454"/>
    </source>
</evidence>
<dbReference type="GO" id="GO:0005886">
    <property type="term" value="C:plasma membrane"/>
    <property type="evidence" value="ECO:0007669"/>
    <property type="project" value="UniProtKB-SubCell"/>
</dbReference>
<dbReference type="Pfam" id="PF02537">
    <property type="entry name" value="CRCB"/>
    <property type="match status" value="1"/>
</dbReference>
<protein>
    <recommendedName>
        <fullName evidence="10">Fluoride-specific ion channel FluC</fullName>
    </recommendedName>
</protein>
<evidence type="ECO:0000256" key="8">
    <source>
        <dbReference type="ARBA" id="ARBA00035585"/>
    </source>
</evidence>
<gene>
    <name evidence="10 11" type="primary">crcB</name>
    <name evidence="10" type="synonym">fluC</name>
    <name evidence="11" type="ORF">F5X71_12020</name>
</gene>
<dbReference type="PANTHER" id="PTHR28259:SF1">
    <property type="entry name" value="FLUORIDE EXPORT PROTEIN 1-RELATED"/>
    <property type="match status" value="1"/>
</dbReference>
<dbReference type="EMBL" id="CP046171">
    <property type="protein sequence ID" value="QIS02941.1"/>
    <property type="molecule type" value="Genomic_DNA"/>
</dbReference>
<comment type="catalytic activity">
    <reaction evidence="8">
        <text>fluoride(in) = fluoride(out)</text>
        <dbReference type="Rhea" id="RHEA:76159"/>
        <dbReference type="ChEBI" id="CHEBI:17051"/>
    </reaction>
    <physiologicalReaction direction="left-to-right" evidence="8">
        <dbReference type="Rhea" id="RHEA:76160"/>
    </physiologicalReaction>
</comment>
<evidence type="ECO:0000313" key="12">
    <source>
        <dbReference type="Proteomes" id="UP000501705"/>
    </source>
</evidence>
<comment type="subcellular location">
    <subcellularLocation>
        <location evidence="1 10">Cell membrane</location>
        <topology evidence="1 10">Multi-pass membrane protein</topology>
    </subcellularLocation>
</comment>
<feature type="transmembrane region" description="Helical" evidence="10">
    <location>
        <begin position="32"/>
        <end position="53"/>
    </location>
</feature>
<evidence type="ECO:0000313" key="11">
    <source>
        <dbReference type="EMBL" id="QIS02941.1"/>
    </source>
</evidence>
<dbReference type="GO" id="GO:0062054">
    <property type="term" value="F:fluoride channel activity"/>
    <property type="evidence" value="ECO:0007669"/>
    <property type="project" value="UniProtKB-UniRule"/>
</dbReference>
<organism evidence="11 12">
    <name type="scientific">Nocardia brasiliensis</name>
    <dbReference type="NCBI Taxonomy" id="37326"/>
    <lineage>
        <taxon>Bacteria</taxon>
        <taxon>Bacillati</taxon>
        <taxon>Actinomycetota</taxon>
        <taxon>Actinomycetes</taxon>
        <taxon>Mycobacteriales</taxon>
        <taxon>Nocardiaceae</taxon>
        <taxon>Nocardia</taxon>
    </lineage>
</organism>
<keyword evidence="10" id="KW-0813">Transport</keyword>
<comment type="activity regulation">
    <text evidence="10">Na(+) is not transported, but it plays an essential structural role and its presence is essential for fluoride channel function.</text>
</comment>
<keyword evidence="2 10" id="KW-1003">Cell membrane</keyword>
<comment type="function">
    <text evidence="9 10">Fluoride-specific ion channel. Important for reducing fluoride concentration in the cell, thus reducing its toxicity.</text>
</comment>
<keyword evidence="10" id="KW-0479">Metal-binding</keyword>
<dbReference type="InterPro" id="IPR036259">
    <property type="entry name" value="MFS_trans_sf"/>
</dbReference>
<dbReference type="AlphaFoldDB" id="A0A6G9XPS2"/>
<keyword evidence="5 10" id="KW-0472">Membrane</keyword>
<accession>A0A6G9XPS2</accession>
<dbReference type="RefSeq" id="WP_167462018.1">
    <property type="nucleotide sequence ID" value="NZ_CP046171.1"/>
</dbReference>
<evidence type="ECO:0000256" key="5">
    <source>
        <dbReference type="ARBA" id="ARBA00023136"/>
    </source>
</evidence>
<comment type="similarity">
    <text evidence="7 10">Belongs to the fluoride channel Fluc/FEX (TC 1.A.43) family.</text>
</comment>
<feature type="binding site" evidence="10">
    <location>
        <position position="70"/>
    </location>
    <ligand>
        <name>Na(+)</name>
        <dbReference type="ChEBI" id="CHEBI:29101"/>
        <note>structural</note>
    </ligand>
</feature>
<keyword evidence="10" id="KW-0915">Sodium</keyword>
<feature type="transmembrane region" description="Helical" evidence="10">
    <location>
        <begin position="60"/>
        <end position="78"/>
    </location>
</feature>
<feature type="binding site" evidence="10">
    <location>
        <position position="73"/>
    </location>
    <ligand>
        <name>Na(+)</name>
        <dbReference type="ChEBI" id="CHEBI:29101"/>
        <note>structural</note>
    </ligand>
</feature>
<evidence type="ECO:0000256" key="7">
    <source>
        <dbReference type="ARBA" id="ARBA00035120"/>
    </source>
</evidence>
<keyword evidence="4 10" id="KW-1133">Transmembrane helix</keyword>
<dbReference type="InterPro" id="IPR003691">
    <property type="entry name" value="FluC"/>
</dbReference>
<feature type="transmembrane region" description="Helical" evidence="10">
    <location>
        <begin position="98"/>
        <end position="120"/>
    </location>
</feature>
<dbReference type="NCBIfam" id="TIGR00494">
    <property type="entry name" value="crcB"/>
    <property type="match status" value="1"/>
</dbReference>
<sequence length="121" mass="12750">MNWVLVLGAAAVGAPLRYLVDRFVQRRHGSLFPWGTLAVNTVACLILGFLTTAVTADSRLLLLVGTGFCGALSTYSTFTFESVQLARNRARGYAIANVVGSMVAGLAAIFLGSALAQAIWA</sequence>
<reference evidence="11 12" key="1">
    <citation type="journal article" date="2019" name="ACS Chem. Biol.">
        <title>Identification and Mobilization of a Cryptic Antibiotic Biosynthesis Gene Locus from a Human-Pathogenic Nocardia Isolate.</title>
        <authorList>
            <person name="Herisse M."/>
            <person name="Ishida K."/>
            <person name="Porter J.L."/>
            <person name="Howden B."/>
            <person name="Hertweck C."/>
            <person name="Stinear T.P."/>
            <person name="Pidot S.J."/>
        </authorList>
    </citation>
    <scope>NUCLEOTIDE SEQUENCE [LARGE SCALE GENOMIC DNA]</scope>
    <source>
        <strain evidence="11 12">AUSMDU00024985</strain>
    </source>
</reference>
<dbReference type="GO" id="GO:0140114">
    <property type="term" value="P:cellular detoxification of fluoride"/>
    <property type="evidence" value="ECO:0007669"/>
    <property type="project" value="UniProtKB-UniRule"/>
</dbReference>
<keyword evidence="6 10" id="KW-0407">Ion channel</keyword>
<dbReference type="Proteomes" id="UP000501705">
    <property type="component" value="Chromosome"/>
</dbReference>
<keyword evidence="10" id="KW-0406">Ion transport</keyword>
<evidence type="ECO:0000256" key="1">
    <source>
        <dbReference type="ARBA" id="ARBA00004651"/>
    </source>
</evidence>
<evidence type="ECO:0000256" key="2">
    <source>
        <dbReference type="ARBA" id="ARBA00022475"/>
    </source>
</evidence>
<dbReference type="SUPFAM" id="SSF103473">
    <property type="entry name" value="MFS general substrate transporter"/>
    <property type="match status" value="1"/>
</dbReference>
<dbReference type="HAMAP" id="MF_00454">
    <property type="entry name" value="FluC"/>
    <property type="match status" value="1"/>
</dbReference>
<evidence type="ECO:0000256" key="6">
    <source>
        <dbReference type="ARBA" id="ARBA00023303"/>
    </source>
</evidence>